<keyword evidence="3" id="KW-1185">Reference proteome</keyword>
<gene>
    <name evidence="2" type="ORF">OIK42_07335</name>
</gene>
<evidence type="ECO:0000313" key="3">
    <source>
        <dbReference type="Proteomes" id="UP001218788"/>
    </source>
</evidence>
<protein>
    <submittedName>
        <fullName evidence="2">Alpha/beta hydrolase</fullName>
    </submittedName>
</protein>
<keyword evidence="2" id="KW-0378">Hydrolase</keyword>
<evidence type="ECO:0000259" key="1">
    <source>
        <dbReference type="Pfam" id="PF20408"/>
    </source>
</evidence>
<dbReference type="InterPro" id="IPR026555">
    <property type="entry name" value="NSL3/Tex30"/>
</dbReference>
<dbReference type="PANTHER" id="PTHR13136:SF11">
    <property type="entry name" value="TESTIS-EXPRESSED PROTEIN 30"/>
    <property type="match status" value="1"/>
</dbReference>
<comment type="caution">
    <text evidence="2">The sequence shown here is derived from an EMBL/GenBank/DDBJ whole genome shotgun (WGS) entry which is preliminary data.</text>
</comment>
<dbReference type="InterPro" id="IPR029058">
    <property type="entry name" value="AB_hydrolase_fold"/>
</dbReference>
<dbReference type="Pfam" id="PF20408">
    <property type="entry name" value="Abhydrolase_11"/>
    <property type="match status" value="1"/>
</dbReference>
<dbReference type="GO" id="GO:0016787">
    <property type="term" value="F:hydrolase activity"/>
    <property type="evidence" value="ECO:0007669"/>
    <property type="project" value="UniProtKB-KW"/>
</dbReference>
<dbReference type="SUPFAM" id="SSF53474">
    <property type="entry name" value="alpha/beta-Hydrolases"/>
    <property type="match status" value="1"/>
</dbReference>
<accession>A0ABT5L2E7</accession>
<organism evidence="2 3">
    <name type="scientific">Alteromonas gilva</name>
    <dbReference type="NCBI Taxonomy" id="2987522"/>
    <lineage>
        <taxon>Bacteria</taxon>
        <taxon>Pseudomonadati</taxon>
        <taxon>Pseudomonadota</taxon>
        <taxon>Gammaproteobacteria</taxon>
        <taxon>Alteromonadales</taxon>
        <taxon>Alteromonadaceae</taxon>
        <taxon>Alteromonas/Salinimonas group</taxon>
        <taxon>Alteromonas</taxon>
    </lineage>
</organism>
<name>A0ABT5L2E7_9ALTE</name>
<dbReference type="InterPro" id="IPR046879">
    <property type="entry name" value="KANL3/Tex30_Abhydrolase"/>
</dbReference>
<dbReference type="EMBL" id="JAQQXP010000001">
    <property type="protein sequence ID" value="MDC8830571.1"/>
    <property type="molecule type" value="Genomic_DNA"/>
</dbReference>
<dbReference type="Proteomes" id="UP001218788">
    <property type="component" value="Unassembled WGS sequence"/>
</dbReference>
<dbReference type="PANTHER" id="PTHR13136">
    <property type="entry name" value="TESTIS DEVELOPMENT PROTEIN PRTD"/>
    <property type="match status" value="1"/>
</dbReference>
<sequence length="212" mass="23146">MSDLIYDLPGEDSNAVATVILAHGAGAGAESEFMASMAQLLAQQNINVVRFNFAYMQTVLATGKRRPPDRMPRLLECFNAVIARVTQQWPTLPLFVGGKSMGGRVATMLLDDSPARGGIALGYPFHPPGKPDKLRTEHLESLQKPLLIVQGERDTFGTQKEVRGYSLSSAIDTQFLADGDHSFKPRKASGYSQQQHIAAAARHCQRFIAAHL</sequence>
<dbReference type="Gene3D" id="3.40.50.1820">
    <property type="entry name" value="alpha/beta hydrolase"/>
    <property type="match status" value="1"/>
</dbReference>
<evidence type="ECO:0000313" key="2">
    <source>
        <dbReference type="EMBL" id="MDC8830571.1"/>
    </source>
</evidence>
<reference evidence="2 3" key="1">
    <citation type="submission" date="2022-10" db="EMBL/GenBank/DDBJ databases">
        <title>Alteromonas sp. chi3 Genome sequencing.</title>
        <authorList>
            <person name="Park S."/>
        </authorList>
    </citation>
    <scope>NUCLEOTIDE SEQUENCE [LARGE SCALE GENOMIC DNA]</scope>
    <source>
        <strain evidence="3">chi3</strain>
    </source>
</reference>
<proteinExistence type="predicted"/>
<feature type="domain" description="KANL3/Tex30 alpha/beta hydrolase-like" evidence="1">
    <location>
        <begin position="17"/>
        <end position="208"/>
    </location>
</feature>